<dbReference type="PANTHER" id="PTHR46796:SF6">
    <property type="entry name" value="ARAC SUBFAMILY"/>
    <property type="match status" value="1"/>
</dbReference>
<dbReference type="InterPro" id="IPR018060">
    <property type="entry name" value="HTH_AraC"/>
</dbReference>
<dbReference type="RefSeq" id="WP_233675449.1">
    <property type="nucleotide sequence ID" value="NZ_JAJUOS010000002.1"/>
</dbReference>
<keyword evidence="1" id="KW-0805">Transcription regulation</keyword>
<dbReference type="Pfam" id="PF14525">
    <property type="entry name" value="AraC_binding_2"/>
    <property type="match status" value="1"/>
</dbReference>
<dbReference type="InterPro" id="IPR009057">
    <property type="entry name" value="Homeodomain-like_sf"/>
</dbReference>
<keyword evidence="2" id="KW-0238">DNA-binding</keyword>
<dbReference type="EMBL" id="JAJUOS010000002">
    <property type="protein sequence ID" value="MCE5972428.1"/>
    <property type="molecule type" value="Genomic_DNA"/>
</dbReference>
<dbReference type="PANTHER" id="PTHR46796">
    <property type="entry name" value="HTH-TYPE TRANSCRIPTIONAL ACTIVATOR RHAS-RELATED"/>
    <property type="match status" value="1"/>
</dbReference>
<accession>A0ABS8YSJ3</accession>
<dbReference type="SMART" id="SM00342">
    <property type="entry name" value="HTH_ARAC"/>
    <property type="match status" value="1"/>
</dbReference>
<dbReference type="PROSITE" id="PS00041">
    <property type="entry name" value="HTH_ARAC_FAMILY_1"/>
    <property type="match status" value="1"/>
</dbReference>
<dbReference type="Proteomes" id="UP001521181">
    <property type="component" value="Unassembled WGS sequence"/>
</dbReference>
<organism evidence="5 6">
    <name type="scientific">Rhodobacter flavimaris</name>
    <dbReference type="NCBI Taxonomy" id="2907145"/>
    <lineage>
        <taxon>Bacteria</taxon>
        <taxon>Pseudomonadati</taxon>
        <taxon>Pseudomonadota</taxon>
        <taxon>Alphaproteobacteria</taxon>
        <taxon>Rhodobacterales</taxon>
        <taxon>Rhodobacter group</taxon>
        <taxon>Rhodobacter</taxon>
    </lineage>
</organism>
<name>A0ABS8YSJ3_9RHOB</name>
<evidence type="ECO:0000256" key="2">
    <source>
        <dbReference type="ARBA" id="ARBA00023125"/>
    </source>
</evidence>
<keyword evidence="6" id="KW-1185">Reference proteome</keyword>
<feature type="domain" description="HTH araC/xylS-type" evidence="4">
    <location>
        <begin position="214"/>
        <end position="316"/>
    </location>
</feature>
<dbReference type="Pfam" id="PF12833">
    <property type="entry name" value="HTH_18"/>
    <property type="match status" value="1"/>
</dbReference>
<sequence>MSSEIRAGSSFELTTNGVAPSLGLSQLRELFESKVQLRFEAEADQQIDARMTVYGLPGLRYASMVSSMNVSLERPRQMLSDREDDVCLILSTGGPIDIAQRNQQSQANDGEAVLLVYREPAVLRFHAMNYVAVRVPYSALAPLTKNIAADAGRRIRRDTVALTLLETYLKSLPTNIADPQLKGLITTHVYDLMALAIGASREGAEIAVQRSLKAARLQAIKAELLKDRELSIHEIARNQAVSPRYIQKLFDEAGTTFTEFVLALRLEAARAMLLSPRYSHWTVAAISQEAGFGDLSHFNRRFKARYEKTPSELRAQSGLLS</sequence>
<dbReference type="InterPro" id="IPR050204">
    <property type="entry name" value="AraC_XylS_family_regulators"/>
</dbReference>
<evidence type="ECO:0000256" key="1">
    <source>
        <dbReference type="ARBA" id="ARBA00023015"/>
    </source>
</evidence>
<protein>
    <submittedName>
        <fullName evidence="5">AraC family transcriptional regulator</fullName>
    </submittedName>
</protein>
<proteinExistence type="predicted"/>
<reference evidence="5 6" key="1">
    <citation type="submission" date="2021-12" db="EMBL/GenBank/DDBJ databases">
        <title>Sinirhodobacter sp. WL0062 is a bacterium isolated from seawater.</title>
        <authorList>
            <person name="Wang L."/>
            <person name="He W."/>
            <person name="Zhang D.-F."/>
        </authorList>
    </citation>
    <scope>NUCLEOTIDE SEQUENCE [LARGE SCALE GENOMIC DNA]</scope>
    <source>
        <strain evidence="5 6">WL0062</strain>
    </source>
</reference>
<evidence type="ECO:0000313" key="6">
    <source>
        <dbReference type="Proteomes" id="UP001521181"/>
    </source>
</evidence>
<comment type="caution">
    <text evidence="5">The sequence shown here is derived from an EMBL/GenBank/DDBJ whole genome shotgun (WGS) entry which is preliminary data.</text>
</comment>
<gene>
    <name evidence="5" type="ORF">LZA78_02850</name>
</gene>
<dbReference type="PROSITE" id="PS01124">
    <property type="entry name" value="HTH_ARAC_FAMILY_2"/>
    <property type="match status" value="1"/>
</dbReference>
<keyword evidence="3" id="KW-0804">Transcription</keyword>
<dbReference type="SUPFAM" id="SSF46689">
    <property type="entry name" value="Homeodomain-like"/>
    <property type="match status" value="1"/>
</dbReference>
<dbReference type="InterPro" id="IPR018062">
    <property type="entry name" value="HTH_AraC-typ_CS"/>
</dbReference>
<dbReference type="Gene3D" id="1.10.10.60">
    <property type="entry name" value="Homeodomain-like"/>
    <property type="match status" value="1"/>
</dbReference>
<evidence type="ECO:0000259" key="4">
    <source>
        <dbReference type="PROSITE" id="PS01124"/>
    </source>
</evidence>
<evidence type="ECO:0000313" key="5">
    <source>
        <dbReference type="EMBL" id="MCE5972428.1"/>
    </source>
</evidence>
<dbReference type="InterPro" id="IPR035418">
    <property type="entry name" value="AraC-bd_2"/>
</dbReference>
<evidence type="ECO:0000256" key="3">
    <source>
        <dbReference type="ARBA" id="ARBA00023163"/>
    </source>
</evidence>